<evidence type="ECO:0000313" key="2">
    <source>
        <dbReference type="Proteomes" id="UP000290921"/>
    </source>
</evidence>
<comment type="caution">
    <text evidence="1">The sequence shown here is derived from an EMBL/GenBank/DDBJ whole genome shotgun (WGS) entry which is preliminary data.</text>
</comment>
<name>A0A4V1LEL1_CLOTA</name>
<evidence type="ECO:0000313" key="1">
    <source>
        <dbReference type="EMBL" id="RXI48186.1"/>
    </source>
</evidence>
<dbReference type="EMBL" id="QMAP01000007">
    <property type="protein sequence ID" value="RXI48186.1"/>
    <property type="molecule type" value="Genomic_DNA"/>
</dbReference>
<accession>A0A4V1LEL1</accession>
<gene>
    <name evidence="1" type="ORF">DP130_08835</name>
</gene>
<proteinExistence type="predicted"/>
<dbReference type="Proteomes" id="UP000290921">
    <property type="component" value="Unassembled WGS sequence"/>
</dbReference>
<organism evidence="1 2">
    <name type="scientific">Clostridium tetani</name>
    <dbReference type="NCBI Taxonomy" id="1513"/>
    <lineage>
        <taxon>Bacteria</taxon>
        <taxon>Bacillati</taxon>
        <taxon>Bacillota</taxon>
        <taxon>Clostridia</taxon>
        <taxon>Eubacteriales</taxon>
        <taxon>Clostridiaceae</taxon>
        <taxon>Clostridium</taxon>
    </lineage>
</organism>
<sequence length="332" mass="38922">MCFKFFHITNGTHNGKVLDITPSEWKNIFSFCIEKADSFNISFNLDKGFKQSGEPILQVTNIQTMETSFCVINNIKQERWKLLFLFYLNKSEYFVFYVPISERNTEFLGFISKLSNVNIKICENNKNYIEISGKLTYTIKKLISSSEGIDRIINQCKVKLLTSDRQLVASVDDYILLTITDEEFEILSQQGLNFSSDEIGSKTMDISDRMSNDVKEIIYKLEEPYFYDQDEEIDNLKYYPSNLKLYINNREILFIRSGFMRYLCLNEEELEIIKSKKINADQWNLIEEKHGYKVPEDTFTYRDYYGSNQPDETLNEIAKGISDNIALFTKIL</sequence>
<protein>
    <submittedName>
        <fullName evidence="1">Uncharacterized protein</fullName>
    </submittedName>
</protein>
<dbReference type="AlphaFoldDB" id="A0A4V1LEL1"/>
<dbReference type="RefSeq" id="WP_129030513.1">
    <property type="nucleotide sequence ID" value="NZ_QMAP01000007.1"/>
</dbReference>
<reference evidence="1 2" key="1">
    <citation type="submission" date="2018-06" db="EMBL/GenBank/DDBJ databases">
        <title>Genome conservation of Clostridium tetani.</title>
        <authorList>
            <person name="Bruggemann H."/>
            <person name="Popoff M.R."/>
        </authorList>
    </citation>
    <scope>NUCLEOTIDE SEQUENCE [LARGE SCALE GENOMIC DNA]</scope>
    <source>
        <strain evidence="1 2">2017.061</strain>
    </source>
</reference>